<evidence type="ECO:0000256" key="1">
    <source>
        <dbReference type="ARBA" id="ARBA00004651"/>
    </source>
</evidence>
<dbReference type="Pfam" id="PF01925">
    <property type="entry name" value="TauE"/>
    <property type="match status" value="1"/>
</dbReference>
<evidence type="ECO:0000256" key="3">
    <source>
        <dbReference type="ARBA" id="ARBA00022448"/>
    </source>
</evidence>
<dbReference type="AlphaFoldDB" id="A0A2P8HLK3"/>
<dbReference type="InterPro" id="IPR052017">
    <property type="entry name" value="TSUP"/>
</dbReference>
<keyword evidence="6 8" id="KW-1133">Transmembrane helix</keyword>
<organism evidence="9 10">
    <name type="scientific">Salsuginibacillus halophilus</name>
    <dbReference type="NCBI Taxonomy" id="517424"/>
    <lineage>
        <taxon>Bacteria</taxon>
        <taxon>Bacillati</taxon>
        <taxon>Bacillota</taxon>
        <taxon>Bacilli</taxon>
        <taxon>Bacillales</taxon>
        <taxon>Bacillaceae</taxon>
        <taxon>Salsuginibacillus</taxon>
    </lineage>
</organism>
<proteinExistence type="inferred from homology"/>
<feature type="transmembrane region" description="Helical" evidence="8">
    <location>
        <begin position="131"/>
        <end position="159"/>
    </location>
</feature>
<feature type="transmembrane region" description="Helical" evidence="8">
    <location>
        <begin position="6"/>
        <end position="38"/>
    </location>
</feature>
<protein>
    <recommendedName>
        <fullName evidence="8">Probable membrane transporter protein</fullName>
    </recommendedName>
</protein>
<feature type="transmembrane region" description="Helical" evidence="8">
    <location>
        <begin position="171"/>
        <end position="190"/>
    </location>
</feature>
<comment type="caution">
    <text evidence="9">The sequence shown here is derived from an EMBL/GenBank/DDBJ whole genome shotgun (WGS) entry which is preliminary data.</text>
</comment>
<comment type="subcellular location">
    <subcellularLocation>
        <location evidence="1 8">Cell membrane</location>
        <topology evidence="1 8">Multi-pass membrane protein</topology>
    </subcellularLocation>
</comment>
<evidence type="ECO:0000256" key="7">
    <source>
        <dbReference type="ARBA" id="ARBA00023136"/>
    </source>
</evidence>
<reference evidence="9 10" key="1">
    <citation type="submission" date="2018-03" db="EMBL/GenBank/DDBJ databases">
        <title>Genomic Encyclopedia of Type Strains, Phase III (KMG-III): the genomes of soil and plant-associated and newly described type strains.</title>
        <authorList>
            <person name="Whitman W."/>
        </authorList>
    </citation>
    <scope>NUCLEOTIDE SEQUENCE [LARGE SCALE GENOMIC DNA]</scope>
    <source>
        <strain evidence="9 10">CGMCC 1.07653</strain>
    </source>
</reference>
<evidence type="ECO:0000256" key="6">
    <source>
        <dbReference type="ARBA" id="ARBA00022989"/>
    </source>
</evidence>
<dbReference type="InterPro" id="IPR002781">
    <property type="entry name" value="TM_pro_TauE-like"/>
</dbReference>
<gene>
    <name evidence="9" type="ORF">B0H94_105226</name>
</gene>
<dbReference type="OrthoDB" id="2880944at2"/>
<keyword evidence="10" id="KW-1185">Reference proteome</keyword>
<comment type="similarity">
    <text evidence="2 8">Belongs to the 4-toluene sulfonate uptake permease (TSUP) (TC 2.A.102) family.</text>
</comment>
<evidence type="ECO:0000256" key="5">
    <source>
        <dbReference type="ARBA" id="ARBA00022692"/>
    </source>
</evidence>
<dbReference type="GO" id="GO:0005886">
    <property type="term" value="C:plasma membrane"/>
    <property type="evidence" value="ECO:0007669"/>
    <property type="project" value="UniProtKB-SubCell"/>
</dbReference>
<sequence>MIVELGIVFLILFVGSFIQGLSGFGFGLFAMGFLPLLFTLKESTLLVVSLTIVLSFSILLRLYTHIQVKSFLWVLAAAIAGRIGAFFVLSEYGELPVMQPILGIFLCGMVAYLFLRRFITTSGRFIKHPAAPIILGGLAGFAGGVFAIGGPFLVVYFLMLYQDKQAYSANLQASFFITNLFTVIVHGASGHLDTNFLVYFAVGVLCVFLGSSLGLSFFQKISTERVQQLALFIVLIAAVNLIIFGS</sequence>
<dbReference type="Proteomes" id="UP000242310">
    <property type="component" value="Unassembled WGS sequence"/>
</dbReference>
<keyword evidence="4 8" id="KW-1003">Cell membrane</keyword>
<evidence type="ECO:0000256" key="8">
    <source>
        <dbReference type="RuleBase" id="RU363041"/>
    </source>
</evidence>
<dbReference type="EMBL" id="PYAV01000005">
    <property type="protein sequence ID" value="PSL47070.1"/>
    <property type="molecule type" value="Genomic_DNA"/>
</dbReference>
<dbReference type="RefSeq" id="WP_106588386.1">
    <property type="nucleotide sequence ID" value="NZ_PYAV01000005.1"/>
</dbReference>
<keyword evidence="5 8" id="KW-0812">Transmembrane</keyword>
<accession>A0A2P8HLK3</accession>
<feature type="transmembrane region" description="Helical" evidence="8">
    <location>
        <begin position="101"/>
        <end position="119"/>
    </location>
</feature>
<feature type="transmembrane region" description="Helical" evidence="8">
    <location>
        <begin position="70"/>
        <end position="89"/>
    </location>
</feature>
<dbReference type="PANTHER" id="PTHR30269:SF37">
    <property type="entry name" value="MEMBRANE TRANSPORTER PROTEIN"/>
    <property type="match status" value="1"/>
</dbReference>
<feature type="transmembrane region" description="Helical" evidence="8">
    <location>
        <begin position="196"/>
        <end position="217"/>
    </location>
</feature>
<evidence type="ECO:0000313" key="10">
    <source>
        <dbReference type="Proteomes" id="UP000242310"/>
    </source>
</evidence>
<feature type="transmembrane region" description="Helical" evidence="8">
    <location>
        <begin position="229"/>
        <end position="245"/>
    </location>
</feature>
<feature type="transmembrane region" description="Helical" evidence="8">
    <location>
        <begin position="45"/>
        <end position="64"/>
    </location>
</feature>
<evidence type="ECO:0000256" key="2">
    <source>
        <dbReference type="ARBA" id="ARBA00009142"/>
    </source>
</evidence>
<dbReference type="PANTHER" id="PTHR30269">
    <property type="entry name" value="TRANSMEMBRANE PROTEIN YFCA"/>
    <property type="match status" value="1"/>
</dbReference>
<keyword evidence="3" id="KW-0813">Transport</keyword>
<evidence type="ECO:0000313" key="9">
    <source>
        <dbReference type="EMBL" id="PSL47070.1"/>
    </source>
</evidence>
<name>A0A2P8HLK3_9BACI</name>
<evidence type="ECO:0000256" key="4">
    <source>
        <dbReference type="ARBA" id="ARBA00022475"/>
    </source>
</evidence>
<keyword evidence="7 8" id="KW-0472">Membrane</keyword>